<name>A0A853DNC8_9MICO</name>
<dbReference type="SUPFAM" id="SSF54001">
    <property type="entry name" value="Cysteine proteinases"/>
    <property type="match status" value="1"/>
</dbReference>
<dbReference type="Gene3D" id="1.10.101.10">
    <property type="entry name" value="PGBD-like superfamily/PGBD"/>
    <property type="match status" value="1"/>
</dbReference>
<comment type="similarity">
    <text evidence="1">Belongs to the peptidase C40 family.</text>
</comment>
<evidence type="ECO:0000313" key="7">
    <source>
        <dbReference type="Proteomes" id="UP000571817"/>
    </source>
</evidence>
<evidence type="ECO:0000259" key="5">
    <source>
        <dbReference type="PROSITE" id="PS51935"/>
    </source>
</evidence>
<dbReference type="InterPro" id="IPR036366">
    <property type="entry name" value="PGBDSf"/>
</dbReference>
<dbReference type="Pfam" id="PF00877">
    <property type="entry name" value="NLPC_P60"/>
    <property type="match status" value="1"/>
</dbReference>
<dbReference type="GO" id="GO:0008234">
    <property type="term" value="F:cysteine-type peptidase activity"/>
    <property type="evidence" value="ECO:0007669"/>
    <property type="project" value="UniProtKB-KW"/>
</dbReference>
<dbReference type="RefSeq" id="WP_243757924.1">
    <property type="nucleotide sequence ID" value="NZ_JACCFW010000001.1"/>
</dbReference>
<feature type="domain" description="NlpC/P60" evidence="5">
    <location>
        <begin position="128"/>
        <end position="238"/>
    </location>
</feature>
<dbReference type="PANTHER" id="PTHR47053:SF1">
    <property type="entry name" value="MUREIN DD-ENDOPEPTIDASE MEPH-RELATED"/>
    <property type="match status" value="1"/>
</dbReference>
<dbReference type="GO" id="GO:0006508">
    <property type="term" value="P:proteolysis"/>
    <property type="evidence" value="ECO:0007669"/>
    <property type="project" value="UniProtKB-KW"/>
</dbReference>
<organism evidence="6 7">
    <name type="scientific">Allobranchiibius huperziae</name>
    <dbReference type="NCBI Taxonomy" id="1874116"/>
    <lineage>
        <taxon>Bacteria</taxon>
        <taxon>Bacillati</taxon>
        <taxon>Actinomycetota</taxon>
        <taxon>Actinomycetes</taxon>
        <taxon>Micrococcales</taxon>
        <taxon>Dermacoccaceae</taxon>
        <taxon>Allobranchiibius</taxon>
    </lineage>
</organism>
<dbReference type="EMBL" id="JACCFW010000001">
    <property type="protein sequence ID" value="NYJ76271.1"/>
    <property type="molecule type" value="Genomic_DNA"/>
</dbReference>
<keyword evidence="4" id="KW-0788">Thiol protease</keyword>
<evidence type="ECO:0000256" key="3">
    <source>
        <dbReference type="ARBA" id="ARBA00022801"/>
    </source>
</evidence>
<evidence type="ECO:0000256" key="4">
    <source>
        <dbReference type="ARBA" id="ARBA00022807"/>
    </source>
</evidence>
<dbReference type="InterPro" id="IPR000064">
    <property type="entry name" value="NLP_P60_dom"/>
</dbReference>
<dbReference type="InterPro" id="IPR036365">
    <property type="entry name" value="PGBD-like_sf"/>
</dbReference>
<keyword evidence="3 6" id="KW-0378">Hydrolase</keyword>
<proteinExistence type="inferred from homology"/>
<dbReference type="PROSITE" id="PS51935">
    <property type="entry name" value="NLPC_P60"/>
    <property type="match status" value="1"/>
</dbReference>
<reference evidence="6 7" key="1">
    <citation type="submission" date="2020-07" db="EMBL/GenBank/DDBJ databases">
        <title>Sequencing the genomes of 1000 actinobacteria strains.</title>
        <authorList>
            <person name="Klenk H.-P."/>
        </authorList>
    </citation>
    <scope>NUCLEOTIDE SEQUENCE [LARGE SCALE GENOMIC DNA]</scope>
    <source>
        <strain evidence="6 7">DSM 29531</strain>
    </source>
</reference>
<evidence type="ECO:0000313" key="6">
    <source>
        <dbReference type="EMBL" id="NYJ76271.1"/>
    </source>
</evidence>
<dbReference type="AlphaFoldDB" id="A0A853DNC8"/>
<dbReference type="Pfam" id="PF01471">
    <property type="entry name" value="PG_binding_1"/>
    <property type="match status" value="1"/>
</dbReference>
<comment type="caution">
    <text evidence="6">The sequence shown here is derived from an EMBL/GenBank/DDBJ whole genome shotgun (WGS) entry which is preliminary data.</text>
</comment>
<dbReference type="PANTHER" id="PTHR47053">
    <property type="entry name" value="MUREIN DD-ENDOPEPTIDASE MEPH-RELATED"/>
    <property type="match status" value="1"/>
</dbReference>
<evidence type="ECO:0000256" key="2">
    <source>
        <dbReference type="ARBA" id="ARBA00022670"/>
    </source>
</evidence>
<accession>A0A853DNC8</accession>
<dbReference type="SUPFAM" id="SSF47090">
    <property type="entry name" value="PGBD-like"/>
    <property type="match status" value="1"/>
</dbReference>
<evidence type="ECO:0000256" key="1">
    <source>
        <dbReference type="ARBA" id="ARBA00007074"/>
    </source>
</evidence>
<keyword evidence="2" id="KW-0645">Protease</keyword>
<gene>
    <name evidence="6" type="ORF">HNR15_003234</name>
</gene>
<dbReference type="InterPro" id="IPR002477">
    <property type="entry name" value="Peptidoglycan-bd-like"/>
</dbReference>
<sequence>MGSYTPRHLKHEPHRFLSSVGRRGAAVGIGAAVVVPGLVATELTTASTASASSAHVVVLHTGSTGYYVKVVQKRLHIPQTSRFDARTLHAVKNFQRIKHLARDGYVGPQTWRALGGFPGSASTAPQPSASGSRVVSIAERYTGVPYVYGGSTPRGFDCSGFTSYVYRQVGHSLPRTAAAQANATRRVSSPRPGDLVFYGYPAHHVGIYVGGNNMIDSAKPGTRIHVHAIWGSHYFGRV</sequence>
<dbReference type="Gene3D" id="3.90.1720.10">
    <property type="entry name" value="endopeptidase domain like (from Nostoc punctiforme)"/>
    <property type="match status" value="1"/>
</dbReference>
<dbReference type="InterPro" id="IPR051202">
    <property type="entry name" value="Peptidase_C40"/>
</dbReference>
<keyword evidence="7" id="KW-1185">Reference proteome</keyword>
<protein>
    <submittedName>
        <fullName evidence="6">Cell wall-associated NlpC family hydrolase</fullName>
    </submittedName>
</protein>
<dbReference type="InterPro" id="IPR038765">
    <property type="entry name" value="Papain-like_cys_pep_sf"/>
</dbReference>
<dbReference type="Proteomes" id="UP000571817">
    <property type="component" value="Unassembled WGS sequence"/>
</dbReference>